<dbReference type="SUPFAM" id="SSF88659">
    <property type="entry name" value="Sigma3 and sigma4 domains of RNA polymerase sigma factors"/>
    <property type="match status" value="1"/>
</dbReference>
<dbReference type="InterPro" id="IPR036388">
    <property type="entry name" value="WH-like_DNA-bd_sf"/>
</dbReference>
<dbReference type="InterPro" id="IPR039425">
    <property type="entry name" value="RNA_pol_sigma-70-like"/>
</dbReference>
<dbReference type="InterPro" id="IPR014284">
    <property type="entry name" value="RNA_pol_sigma-70_dom"/>
</dbReference>
<evidence type="ECO:0000256" key="4">
    <source>
        <dbReference type="ARBA" id="ARBA00023125"/>
    </source>
</evidence>
<dbReference type="GO" id="GO:0003677">
    <property type="term" value="F:DNA binding"/>
    <property type="evidence" value="ECO:0007669"/>
    <property type="project" value="UniProtKB-KW"/>
</dbReference>
<evidence type="ECO:0000313" key="8">
    <source>
        <dbReference type="EMBL" id="RKD12327.1"/>
    </source>
</evidence>
<dbReference type="Gene3D" id="1.10.1740.10">
    <property type="match status" value="1"/>
</dbReference>
<evidence type="ECO:0000256" key="1">
    <source>
        <dbReference type="ARBA" id="ARBA00010641"/>
    </source>
</evidence>
<proteinExistence type="inferred from homology"/>
<dbReference type="SUPFAM" id="SSF88946">
    <property type="entry name" value="Sigma2 domain of RNA polymerase sigma factors"/>
    <property type="match status" value="1"/>
</dbReference>
<comment type="caution">
    <text evidence="8">The sequence shown here is derived from an EMBL/GenBank/DDBJ whole genome shotgun (WGS) entry which is preliminary data.</text>
</comment>
<dbReference type="GO" id="GO:0016987">
    <property type="term" value="F:sigma factor activity"/>
    <property type="evidence" value="ECO:0007669"/>
    <property type="project" value="UniProtKB-KW"/>
</dbReference>
<dbReference type="GO" id="GO:0006352">
    <property type="term" value="P:DNA-templated transcription initiation"/>
    <property type="evidence" value="ECO:0007669"/>
    <property type="project" value="InterPro"/>
</dbReference>
<feature type="domain" description="RNA polymerase sigma factor 70 region 4 type 2" evidence="7">
    <location>
        <begin position="130"/>
        <end position="181"/>
    </location>
</feature>
<evidence type="ECO:0000256" key="2">
    <source>
        <dbReference type="ARBA" id="ARBA00023015"/>
    </source>
</evidence>
<evidence type="ECO:0000259" key="6">
    <source>
        <dbReference type="Pfam" id="PF04542"/>
    </source>
</evidence>
<accession>A0A419S1G0</accession>
<keyword evidence="9" id="KW-1185">Reference proteome</keyword>
<keyword evidence="4" id="KW-0238">DNA-binding</keyword>
<dbReference type="OrthoDB" id="1116873at2"/>
<keyword evidence="2" id="KW-0805">Transcription regulation</keyword>
<dbReference type="PANTHER" id="PTHR43133">
    <property type="entry name" value="RNA POLYMERASE ECF-TYPE SIGMA FACTO"/>
    <property type="match status" value="1"/>
</dbReference>
<keyword evidence="3" id="KW-0731">Sigma factor</keyword>
<dbReference type="InterPro" id="IPR013324">
    <property type="entry name" value="RNA_pol_sigma_r3/r4-like"/>
</dbReference>
<evidence type="ECO:0000256" key="3">
    <source>
        <dbReference type="ARBA" id="ARBA00023082"/>
    </source>
</evidence>
<protein>
    <submittedName>
        <fullName evidence="8">RNA polymerase subunit sigma-70</fullName>
    </submittedName>
</protein>
<dbReference type="AlphaFoldDB" id="A0A419S1G0"/>
<comment type="similarity">
    <text evidence="1">Belongs to the sigma-70 factor family. ECF subfamily.</text>
</comment>
<evidence type="ECO:0000256" key="5">
    <source>
        <dbReference type="ARBA" id="ARBA00023163"/>
    </source>
</evidence>
<dbReference type="InterPro" id="IPR013325">
    <property type="entry name" value="RNA_pol_sigma_r2"/>
</dbReference>
<sequence length="190" mass="22135">MVAYRETKEAFLPDEHLVAAYKSAGDLNVLATLYKRYMPLVYGLCLKYYKQEESSQDAVMQIFEQLITKLKVHDVTNFKSWLYVLAKNHCLMELRKGAKHYTVSIDDAFVESDGLLHHDDRAATEEKLLLMEACMEKLVEEQRKSLQLFYLEQKCYTEVAAQTGYDLKKVKSYIQNGKRNLKICIEKQSE</sequence>
<name>A0A419S1G0_9SPHI</name>
<dbReference type="NCBIfam" id="TIGR02937">
    <property type="entry name" value="sigma70-ECF"/>
    <property type="match status" value="1"/>
</dbReference>
<dbReference type="PANTHER" id="PTHR43133:SF8">
    <property type="entry name" value="RNA POLYMERASE SIGMA FACTOR HI_1459-RELATED"/>
    <property type="match status" value="1"/>
</dbReference>
<evidence type="ECO:0000259" key="7">
    <source>
        <dbReference type="Pfam" id="PF08281"/>
    </source>
</evidence>
<dbReference type="Pfam" id="PF08281">
    <property type="entry name" value="Sigma70_r4_2"/>
    <property type="match status" value="1"/>
</dbReference>
<dbReference type="EMBL" id="MBTA01000030">
    <property type="protein sequence ID" value="RKD12327.1"/>
    <property type="molecule type" value="Genomic_DNA"/>
</dbReference>
<dbReference type="InterPro" id="IPR007627">
    <property type="entry name" value="RNA_pol_sigma70_r2"/>
</dbReference>
<organism evidence="8 9">
    <name type="scientific">Pelobium manganitolerans</name>
    <dbReference type="NCBI Taxonomy" id="1842495"/>
    <lineage>
        <taxon>Bacteria</taxon>
        <taxon>Pseudomonadati</taxon>
        <taxon>Bacteroidota</taxon>
        <taxon>Sphingobacteriia</taxon>
        <taxon>Sphingobacteriales</taxon>
        <taxon>Sphingobacteriaceae</taxon>
        <taxon>Pelobium</taxon>
    </lineage>
</organism>
<keyword evidence="5" id="KW-0804">Transcription</keyword>
<dbReference type="Pfam" id="PF04542">
    <property type="entry name" value="Sigma70_r2"/>
    <property type="match status" value="1"/>
</dbReference>
<feature type="domain" description="RNA polymerase sigma-70 region 2" evidence="6">
    <location>
        <begin position="33"/>
        <end position="98"/>
    </location>
</feature>
<evidence type="ECO:0000313" key="9">
    <source>
        <dbReference type="Proteomes" id="UP000283433"/>
    </source>
</evidence>
<reference evidence="8 9" key="1">
    <citation type="submission" date="2016-07" db="EMBL/GenBank/DDBJ databases">
        <title>Genome of Pelobium manganitolerans.</title>
        <authorList>
            <person name="Wu S."/>
            <person name="Wang G."/>
        </authorList>
    </citation>
    <scope>NUCLEOTIDE SEQUENCE [LARGE SCALE GENOMIC DNA]</scope>
    <source>
        <strain evidence="8 9">YS-25</strain>
    </source>
</reference>
<dbReference type="Gene3D" id="1.10.10.10">
    <property type="entry name" value="Winged helix-like DNA-binding domain superfamily/Winged helix DNA-binding domain"/>
    <property type="match status" value="1"/>
</dbReference>
<dbReference type="Proteomes" id="UP000283433">
    <property type="component" value="Unassembled WGS sequence"/>
</dbReference>
<gene>
    <name evidence="8" type="ORF">BCY91_11745</name>
</gene>
<dbReference type="InterPro" id="IPR013249">
    <property type="entry name" value="RNA_pol_sigma70_r4_t2"/>
</dbReference>
<dbReference type="RefSeq" id="WP_120183144.1">
    <property type="nucleotide sequence ID" value="NZ_MBTA01000030.1"/>
</dbReference>